<dbReference type="InterPro" id="IPR001126">
    <property type="entry name" value="UmuC"/>
</dbReference>
<dbReference type="Gene3D" id="1.10.150.20">
    <property type="entry name" value="5' to 3' exonuclease, C-terminal subdomain"/>
    <property type="match status" value="1"/>
</dbReference>
<feature type="domain" description="UmuC" evidence="4">
    <location>
        <begin position="2"/>
        <end position="187"/>
    </location>
</feature>
<evidence type="ECO:0000259" key="4">
    <source>
        <dbReference type="PROSITE" id="PS50173"/>
    </source>
</evidence>
<dbReference type="PANTHER" id="PTHR11076">
    <property type="entry name" value="DNA REPAIR POLYMERASE UMUC / TRANSFERASE FAMILY MEMBER"/>
    <property type="match status" value="1"/>
</dbReference>
<accession>A0A0P0CGX5</accession>
<evidence type="ECO:0000256" key="1">
    <source>
        <dbReference type="ARBA" id="ARBA00010945"/>
    </source>
</evidence>
<dbReference type="GO" id="GO:0042276">
    <property type="term" value="P:error-prone translesion synthesis"/>
    <property type="evidence" value="ECO:0007669"/>
    <property type="project" value="TreeGrafter"/>
</dbReference>
<dbReference type="Gene3D" id="3.40.1170.60">
    <property type="match status" value="1"/>
</dbReference>
<dbReference type="GO" id="GO:0003887">
    <property type="term" value="F:DNA-directed DNA polymerase activity"/>
    <property type="evidence" value="ECO:0007669"/>
    <property type="project" value="UniProtKB-KW"/>
</dbReference>
<dbReference type="GO" id="GO:0006281">
    <property type="term" value="P:DNA repair"/>
    <property type="evidence" value="ECO:0007669"/>
    <property type="project" value="InterPro"/>
</dbReference>
<dbReference type="InterPro" id="IPR017961">
    <property type="entry name" value="DNA_pol_Y-fam_little_finger"/>
</dbReference>
<dbReference type="Pfam" id="PF11799">
    <property type="entry name" value="IMS_C"/>
    <property type="match status" value="1"/>
</dbReference>
<dbReference type="EMBL" id="CP012898">
    <property type="protein sequence ID" value="ALJ05435.1"/>
    <property type="molecule type" value="Genomic_DNA"/>
</dbReference>
<dbReference type="KEGG" id="ahz:APS56_10030"/>
<evidence type="ECO:0000313" key="5">
    <source>
        <dbReference type="EMBL" id="ALJ05435.1"/>
    </source>
</evidence>
<reference evidence="5 6" key="1">
    <citation type="submission" date="2015-10" db="EMBL/GenBank/DDBJ databases">
        <authorList>
            <person name="Gilbert D.G."/>
        </authorList>
    </citation>
    <scope>NUCLEOTIDE SEQUENCE [LARGE SCALE GENOMIC DNA]</scope>
    <source>
        <strain evidence="6">HZ-22</strain>
    </source>
</reference>
<protein>
    <submittedName>
        <fullName evidence="5">SOS mutagenesis and repair protein UmuC</fullName>
    </submittedName>
</protein>
<evidence type="ECO:0000256" key="3">
    <source>
        <dbReference type="ARBA" id="ARBA00023236"/>
    </source>
</evidence>
<dbReference type="InterPro" id="IPR043502">
    <property type="entry name" value="DNA/RNA_pol_sf"/>
</dbReference>
<evidence type="ECO:0000313" key="6">
    <source>
        <dbReference type="Proteomes" id="UP000057981"/>
    </source>
</evidence>
<dbReference type="PANTHER" id="PTHR11076:SF33">
    <property type="entry name" value="DNA POLYMERASE KAPPA"/>
    <property type="match status" value="1"/>
</dbReference>
<sequence length="418" mass="48227">MYALVDCNNFYASCERTFNPNLRNKPIAILSNNDGCVISRSDEAKVLDLPMGAPIFKWEGFCKANNILVFSSNYPLYGDMSNRVMKILEQFTPDVEVYSIDEAFLEFKGFDNYDFEDYGVQIRTRILKWTGIPTCVGIAPTKALSKVANKIARKYPKQTKGVYVIDSEEKRIKAIKWIKIEDVWGIGRRLAKRLKAKGCSTAFDFTQLPDDWVRKNFSITEWKLKKDLQGISEIKLDEVKTKRAIATTRSFEYTFSDLDNIKERISTFATSCAEKLRKQNCSCHIIYVMLSSDRHKKDLVQYRASKAISLAYPTDSNLIISQEAVRAVTHIFKKDIKYKRAGVIVMGLVPTNNHQLDMFENENPKHKPLMRVIDGLNSKYADYKVKLGNQDLKHTWKMRQERLSPRYTTNINDIIKVK</sequence>
<dbReference type="CDD" id="cd01700">
    <property type="entry name" value="PolY_Pol_V_umuC"/>
    <property type="match status" value="1"/>
</dbReference>
<dbReference type="Pfam" id="PF00817">
    <property type="entry name" value="IMS"/>
    <property type="match status" value="1"/>
</dbReference>
<keyword evidence="6" id="KW-1185">Reference proteome</keyword>
<dbReference type="STRING" id="1736674.APS56_10030"/>
<organism evidence="5 6">
    <name type="scientific">Pseudalgibacter alginicilyticus</name>
    <dbReference type="NCBI Taxonomy" id="1736674"/>
    <lineage>
        <taxon>Bacteria</taxon>
        <taxon>Pseudomonadati</taxon>
        <taxon>Bacteroidota</taxon>
        <taxon>Flavobacteriia</taxon>
        <taxon>Flavobacteriales</taxon>
        <taxon>Flavobacteriaceae</taxon>
        <taxon>Pseudalgibacter</taxon>
    </lineage>
</organism>
<dbReference type="Proteomes" id="UP000057981">
    <property type="component" value="Chromosome"/>
</dbReference>
<gene>
    <name evidence="5" type="ORF">APS56_10030</name>
</gene>
<keyword evidence="2" id="KW-0741">SOS mutagenesis</keyword>
<dbReference type="OrthoDB" id="9808813at2"/>
<dbReference type="Gene3D" id="3.30.70.270">
    <property type="match status" value="1"/>
</dbReference>
<dbReference type="InterPro" id="IPR050116">
    <property type="entry name" value="DNA_polymerase-Y"/>
</dbReference>
<dbReference type="SUPFAM" id="SSF56672">
    <property type="entry name" value="DNA/RNA polymerases"/>
    <property type="match status" value="1"/>
</dbReference>
<dbReference type="InterPro" id="IPR043128">
    <property type="entry name" value="Rev_trsase/Diguanyl_cyclase"/>
</dbReference>
<keyword evidence="3" id="KW-0742">SOS response</keyword>
<comment type="similarity">
    <text evidence="1">Belongs to the DNA polymerase type-Y family.</text>
</comment>
<dbReference type="GO" id="GO:0003684">
    <property type="term" value="F:damaged DNA binding"/>
    <property type="evidence" value="ECO:0007669"/>
    <property type="project" value="InterPro"/>
</dbReference>
<dbReference type="PROSITE" id="PS50173">
    <property type="entry name" value="UMUC"/>
    <property type="match status" value="1"/>
</dbReference>
<dbReference type="GO" id="GO:0009432">
    <property type="term" value="P:SOS response"/>
    <property type="evidence" value="ECO:0007669"/>
    <property type="project" value="UniProtKB-KW"/>
</dbReference>
<dbReference type="Pfam" id="PF13438">
    <property type="entry name" value="DUF4113"/>
    <property type="match status" value="1"/>
</dbReference>
<proteinExistence type="inferred from homology"/>
<dbReference type="AlphaFoldDB" id="A0A0P0CGX5"/>
<dbReference type="PATRIC" id="fig|1736674.3.peg.2050"/>
<evidence type="ECO:0000256" key="2">
    <source>
        <dbReference type="ARBA" id="ARBA00023199"/>
    </source>
</evidence>
<dbReference type="RefSeq" id="WP_054727697.1">
    <property type="nucleotide sequence ID" value="NZ_CP012898.1"/>
</dbReference>
<keyword evidence="2" id="KW-0227">DNA damage</keyword>
<name>A0A0P0CGX5_9FLAO</name>
<dbReference type="InterPro" id="IPR025188">
    <property type="entry name" value="DUF4113"/>
</dbReference>